<feature type="domain" description="Immunity protein Imm33" evidence="1">
    <location>
        <begin position="348"/>
        <end position="425"/>
    </location>
</feature>
<reference evidence="2 3" key="1">
    <citation type="submission" date="2021-01" db="EMBL/GenBank/DDBJ databases">
        <title>Whole genome shotgun sequence of Planobispora siamensis NBRC 107568.</title>
        <authorList>
            <person name="Komaki H."/>
            <person name="Tamura T."/>
        </authorList>
    </citation>
    <scope>NUCLEOTIDE SEQUENCE [LARGE SCALE GENOMIC DNA]</scope>
    <source>
        <strain evidence="2 3">NBRC 107568</strain>
    </source>
</reference>
<keyword evidence="3" id="KW-1185">Reference proteome</keyword>
<dbReference type="Pfam" id="PF09951">
    <property type="entry name" value="Imm33"/>
    <property type="match status" value="1"/>
</dbReference>
<dbReference type="AlphaFoldDB" id="A0A8J3WR27"/>
<name>A0A8J3WR27_9ACTN</name>
<dbReference type="Proteomes" id="UP000619788">
    <property type="component" value="Unassembled WGS sequence"/>
</dbReference>
<dbReference type="InterPro" id="IPR018689">
    <property type="entry name" value="Imm33_dom"/>
</dbReference>
<dbReference type="EMBL" id="BOOJ01000091">
    <property type="protein sequence ID" value="GIH97637.1"/>
    <property type="molecule type" value="Genomic_DNA"/>
</dbReference>
<sequence>MTELVTLGQIDVPSGILLILDPGLARFWRHDGDPRSPRPRDGEDVDLAIAGPDAVAAGRAYNRQFDPRYLFDVAVDRAEAMGGHFAAFAAERGFDAHARRLEERVPHTRRARLAVEAGGGAGVVVYNRLWAVAVGGLPADRPLPVVAEAMEGGEFPGRWRSIDVIVDPDAETVDSHAVQGVMVDHGQLMCADLGALGEFRMWESLDGRADFVFWGADAAELAARVGATRLTDREFGWTDVIEEEIGAHAERVQEAARREGLKIGVDFRPHDNLERLNAQIRANDTRAGTLSLAGARACGFDNRWGDGVFTIVRDLDAQGRLVRIRLDVGNEETQRRMRRVRLMGCEAIVSNLVLDGGHPPRFIERMEPIGPDDSGWGLLSGAESEEFMADGTNFGIVGVRDLVTRYPAFEEVLDAPIGSLFRLREEVYVPD</sequence>
<proteinExistence type="predicted"/>
<evidence type="ECO:0000313" key="2">
    <source>
        <dbReference type="EMBL" id="GIH97637.1"/>
    </source>
</evidence>
<comment type="caution">
    <text evidence="2">The sequence shown here is derived from an EMBL/GenBank/DDBJ whole genome shotgun (WGS) entry which is preliminary data.</text>
</comment>
<protein>
    <recommendedName>
        <fullName evidence="1">Immunity protein Imm33 domain-containing protein</fullName>
    </recommendedName>
</protein>
<gene>
    <name evidence="2" type="ORF">Psi01_82670</name>
</gene>
<organism evidence="2 3">
    <name type="scientific">Planobispora siamensis</name>
    <dbReference type="NCBI Taxonomy" id="936338"/>
    <lineage>
        <taxon>Bacteria</taxon>
        <taxon>Bacillati</taxon>
        <taxon>Actinomycetota</taxon>
        <taxon>Actinomycetes</taxon>
        <taxon>Streptosporangiales</taxon>
        <taxon>Streptosporangiaceae</taxon>
        <taxon>Planobispora</taxon>
    </lineage>
</organism>
<accession>A0A8J3WR27</accession>
<evidence type="ECO:0000313" key="3">
    <source>
        <dbReference type="Proteomes" id="UP000619788"/>
    </source>
</evidence>
<evidence type="ECO:0000259" key="1">
    <source>
        <dbReference type="Pfam" id="PF09951"/>
    </source>
</evidence>
<dbReference type="RefSeq" id="WP_204069624.1">
    <property type="nucleotide sequence ID" value="NZ_BOOJ01000091.1"/>
</dbReference>